<feature type="domain" description="Putative 5'-nucleotidase C-terminal" evidence="3">
    <location>
        <begin position="365"/>
        <end position="568"/>
    </location>
</feature>
<name>M2N2X8_BAUPA</name>
<accession>M2N2X8</accession>
<dbReference type="GO" id="GO:0009166">
    <property type="term" value="P:nucleotide catabolic process"/>
    <property type="evidence" value="ECO:0007669"/>
    <property type="project" value="InterPro"/>
</dbReference>
<dbReference type="GO" id="GO:0005829">
    <property type="term" value="C:cytosol"/>
    <property type="evidence" value="ECO:0007669"/>
    <property type="project" value="TreeGrafter"/>
</dbReference>
<dbReference type="AlphaFoldDB" id="M2N2X8"/>
<proteinExistence type="predicted"/>
<dbReference type="Gene3D" id="3.60.21.10">
    <property type="match status" value="1"/>
</dbReference>
<feature type="chain" id="PRO_5004021882" evidence="1">
    <location>
        <begin position="19"/>
        <end position="606"/>
    </location>
</feature>
<dbReference type="CDD" id="cd07407">
    <property type="entry name" value="MPP_YHR202W_N"/>
    <property type="match status" value="1"/>
</dbReference>
<dbReference type="InterPro" id="IPR014485">
    <property type="entry name" value="Pesterase_C1039"/>
</dbReference>
<dbReference type="OrthoDB" id="7722975at2759"/>
<dbReference type="RefSeq" id="XP_007680241.1">
    <property type="nucleotide sequence ID" value="XM_007682051.1"/>
</dbReference>
<dbReference type="Pfam" id="PF21953">
    <property type="entry name" value="NadN_nucleosid_C"/>
    <property type="match status" value="1"/>
</dbReference>
<evidence type="ECO:0000259" key="2">
    <source>
        <dbReference type="Pfam" id="PF00149"/>
    </source>
</evidence>
<evidence type="ECO:0000256" key="1">
    <source>
        <dbReference type="SAM" id="SignalP"/>
    </source>
</evidence>
<dbReference type="InterPro" id="IPR053828">
    <property type="entry name" value="Nucleosidase_C"/>
</dbReference>
<dbReference type="PANTHER" id="PTHR11575">
    <property type="entry name" value="5'-NUCLEOTIDASE-RELATED"/>
    <property type="match status" value="1"/>
</dbReference>
<dbReference type="InterPro" id="IPR041823">
    <property type="entry name" value="YHR202W_N"/>
</dbReference>
<evidence type="ECO:0000313" key="4">
    <source>
        <dbReference type="EMBL" id="EMC93010.1"/>
    </source>
</evidence>
<dbReference type="STRING" id="717646.M2N2X8"/>
<dbReference type="GO" id="GO:0005576">
    <property type="term" value="C:extracellular region"/>
    <property type="evidence" value="ECO:0007669"/>
    <property type="project" value="UniProtKB-ARBA"/>
</dbReference>
<dbReference type="KEGG" id="bcom:BAUCODRAFT_270378"/>
<protein>
    <submittedName>
        <fullName evidence="4">Uncharacterized protein</fullName>
    </submittedName>
</protein>
<dbReference type="HOGENOM" id="CLU_019028_0_0_1"/>
<dbReference type="Proteomes" id="UP000011761">
    <property type="component" value="Unassembled WGS sequence"/>
</dbReference>
<dbReference type="OMA" id="PISFYRV"/>
<evidence type="ECO:0000313" key="5">
    <source>
        <dbReference type="Proteomes" id="UP000011761"/>
    </source>
</evidence>
<gene>
    <name evidence="4" type="ORF">BAUCODRAFT_270378</name>
</gene>
<dbReference type="EMBL" id="KB445561">
    <property type="protein sequence ID" value="EMC93010.1"/>
    <property type="molecule type" value="Genomic_DNA"/>
</dbReference>
<sequence>MHFSRIPLLLAYLHLACSSQPSAPAPITATLRPLPWGQLNFLHTTDTHGWHAGHLQEPQYSADWGDYISFAHHLQQRADADGSDLLLIDTGDRVEGNGLYDASNPKGKYTFDIMKHQRIDVITTGNHELYAANTSVREFEEVVPDFRDAYIASNLDIYHPKTGKLEPLAPRFRQFTTKNQGIRIVTFGFLFNFHGNANNTVVQPVEDTVKEQWFQDAIRTEDVDLFVVTGHVPVRDSQEFDVIYKAIRDAKWDTPIILFGGHTHVRDYKKYGNKAYAMESGRYMETLGFLSISGLSTGKNDVVHPEASLTYQRRYVDNNLFSLYQHSDTDASTFPTPLGTNVSAAIASARKDLNLDHAYGCAPQDYWLNRAPYPHPDSLLSLLNEQIIPDAFEEAIKKPSIVITNSGALRFDIFEGPFTIDTTFLVSPFTSGFRVLRDVPYEAAANVLKLLNNEGPIMLPDLLALADNGNVVLHDLLPPLPPATEHSLRAQQRVTGEGQIMLHADDPALVPGYTTTDDAGKDGDDTLHAPIQFYNVPNCVAANIGFTPKANPEKVDIVYNEFIQDWVLLALTYLGEERSKEETEMVLGGRSMTEVISGWVGEKWKC</sequence>
<dbReference type="eggNOG" id="KOG4419">
    <property type="taxonomic scope" value="Eukaryota"/>
</dbReference>
<reference evidence="4 5" key="1">
    <citation type="journal article" date="2012" name="PLoS Pathog.">
        <title>Diverse lifestyles and strategies of plant pathogenesis encoded in the genomes of eighteen Dothideomycetes fungi.</title>
        <authorList>
            <person name="Ohm R.A."/>
            <person name="Feau N."/>
            <person name="Henrissat B."/>
            <person name="Schoch C.L."/>
            <person name="Horwitz B.A."/>
            <person name="Barry K.W."/>
            <person name="Condon B.J."/>
            <person name="Copeland A.C."/>
            <person name="Dhillon B."/>
            <person name="Glaser F."/>
            <person name="Hesse C.N."/>
            <person name="Kosti I."/>
            <person name="LaButti K."/>
            <person name="Lindquist E.A."/>
            <person name="Lucas S."/>
            <person name="Salamov A.A."/>
            <person name="Bradshaw R.E."/>
            <person name="Ciuffetti L."/>
            <person name="Hamelin R.C."/>
            <person name="Kema G.H.J."/>
            <person name="Lawrence C."/>
            <person name="Scott J.A."/>
            <person name="Spatafora J.W."/>
            <person name="Turgeon B.G."/>
            <person name="de Wit P.J.G.M."/>
            <person name="Zhong S."/>
            <person name="Goodwin S.B."/>
            <person name="Grigoriev I.V."/>
        </authorList>
    </citation>
    <scope>NUCLEOTIDE SEQUENCE [LARGE SCALE GENOMIC DNA]</scope>
    <source>
        <strain evidence="4 5">UAMH 10762</strain>
    </source>
</reference>
<dbReference type="Pfam" id="PF00149">
    <property type="entry name" value="Metallophos"/>
    <property type="match status" value="1"/>
</dbReference>
<dbReference type="Gene3D" id="3.90.780.10">
    <property type="entry name" value="5'-Nucleotidase, C-terminal domain"/>
    <property type="match status" value="2"/>
</dbReference>
<keyword evidence="5" id="KW-1185">Reference proteome</keyword>
<dbReference type="InterPro" id="IPR004843">
    <property type="entry name" value="Calcineurin-like_PHP"/>
</dbReference>
<feature type="signal peptide" evidence="1">
    <location>
        <begin position="1"/>
        <end position="18"/>
    </location>
</feature>
<evidence type="ECO:0000259" key="3">
    <source>
        <dbReference type="Pfam" id="PF21953"/>
    </source>
</evidence>
<dbReference type="GO" id="GO:0016787">
    <property type="term" value="F:hydrolase activity"/>
    <property type="evidence" value="ECO:0007669"/>
    <property type="project" value="InterPro"/>
</dbReference>
<organism evidence="4 5">
    <name type="scientific">Baudoinia panamericana (strain UAMH 10762)</name>
    <name type="common">Angels' share fungus</name>
    <name type="synonym">Baudoinia compniacensis (strain UAMH 10762)</name>
    <dbReference type="NCBI Taxonomy" id="717646"/>
    <lineage>
        <taxon>Eukaryota</taxon>
        <taxon>Fungi</taxon>
        <taxon>Dikarya</taxon>
        <taxon>Ascomycota</taxon>
        <taxon>Pezizomycotina</taxon>
        <taxon>Dothideomycetes</taxon>
        <taxon>Dothideomycetidae</taxon>
        <taxon>Mycosphaerellales</taxon>
        <taxon>Teratosphaeriaceae</taxon>
        <taxon>Baudoinia</taxon>
    </lineage>
</organism>
<dbReference type="InterPro" id="IPR036907">
    <property type="entry name" value="5'-Nucleotdase_C_sf"/>
</dbReference>
<dbReference type="SUPFAM" id="SSF55816">
    <property type="entry name" value="5'-nucleotidase (syn. UDP-sugar hydrolase), C-terminal domain"/>
    <property type="match status" value="1"/>
</dbReference>
<dbReference type="PANTHER" id="PTHR11575:SF43">
    <property type="entry name" value="SER_THR PROTEIN PHOSPHATASE FAMILY (AFU_ORTHOLOGUE AFUA_3G04160)"/>
    <property type="match status" value="1"/>
</dbReference>
<feature type="domain" description="Calcineurin-like phosphoesterase" evidence="2">
    <location>
        <begin position="40"/>
        <end position="265"/>
    </location>
</feature>
<dbReference type="GeneID" id="19110519"/>
<keyword evidence="1" id="KW-0732">Signal</keyword>
<dbReference type="InterPro" id="IPR029052">
    <property type="entry name" value="Metallo-depent_PP-like"/>
</dbReference>
<dbReference type="FunFam" id="3.60.21.10:FF:000043">
    <property type="entry name" value="Ser/Thr protein phosphatase family"/>
    <property type="match status" value="1"/>
</dbReference>
<dbReference type="InterPro" id="IPR006179">
    <property type="entry name" value="5_nucleotidase/apyrase"/>
</dbReference>
<dbReference type="SUPFAM" id="SSF56300">
    <property type="entry name" value="Metallo-dependent phosphatases"/>
    <property type="match status" value="1"/>
</dbReference>
<dbReference type="PIRSF" id="PIRSF017316">
    <property type="entry name" value="Pesterase_C1039"/>
    <property type="match status" value="1"/>
</dbReference>